<dbReference type="EMBL" id="CP014168">
    <property type="protein sequence ID" value="AOH86363.1"/>
    <property type="molecule type" value="Genomic_DNA"/>
</dbReference>
<dbReference type="Proteomes" id="UP000094256">
    <property type="component" value="Chromosome"/>
</dbReference>
<dbReference type="AlphaFoldDB" id="A0A1B3ZG21"/>
<dbReference type="Gene3D" id="2.60.120.260">
    <property type="entry name" value="Galactose-binding domain-like"/>
    <property type="match status" value="1"/>
</dbReference>
<dbReference type="SUPFAM" id="SSF53474">
    <property type="entry name" value="alpha/beta-Hydrolases"/>
    <property type="match status" value="1"/>
</dbReference>
<feature type="signal peptide" evidence="2">
    <location>
        <begin position="1"/>
        <end position="21"/>
    </location>
</feature>
<sequence>MKTLGMLIAGATLAIATTGSAQTLPNGIPTKFRPVHATFDYDRREVEVKMRDRVALHMVLIIPMGTRDAPILLERTPYGADKATSRVESSHGVMLVGAAFAEFLKAGYILAFEDVRGKHGSKGDYVNERPLIGPLNGTKIDHSTDAYDTIEWLTKNVKETNGRVGIIGTSYDGMMAAMALVHPHPALKAAAPMNPVINTWKGDDDFHGGAFRQIGYDYYFSQDTARGEGDDLWRDAYDDYETFLRAGSATGFVKSRGLDQIQVVKDLHDHPAYDAFWQAQALETILPKQPQTVPTLWIASQWDQEDMYGAVAAYEAVSKNDPNHVNHLALGPWAHGGWSGTGDSLGAIRFGSDTAAWFRQHVLIPFLDGNLKTGGTPADIAPVTAFQTGTNTWQRLPGWPSACASGCAAPTRKLYLQAGGALSFAAPTADGADDYVSDPAKPIPYRLRPIRPTYATGSTWRQWLVDDQRPFADRTDVLTYETAPLDAPLALAGAPVADLIAATTGSDGDFVVKLIDVYPDEYFEKPELGGYQLPVAMDILRGRYRESVSDPKPITPNAPLSYRFALPNVNHVFLPGHRIMVQIQSSWFPLYDRNPQTFVPNIFDAKLQDYRKATIRVIHSPAQASAIELPVADVGAR</sequence>
<dbReference type="InterPro" id="IPR029058">
    <property type="entry name" value="AB_hydrolase_fold"/>
</dbReference>
<dbReference type="InterPro" id="IPR000383">
    <property type="entry name" value="Xaa-Pro-like_dom"/>
</dbReference>
<accession>A0A1B3ZG21</accession>
<evidence type="ECO:0000313" key="5">
    <source>
        <dbReference type="Proteomes" id="UP000094256"/>
    </source>
</evidence>
<evidence type="ECO:0000256" key="2">
    <source>
        <dbReference type="SAM" id="SignalP"/>
    </source>
</evidence>
<keyword evidence="2" id="KW-0732">Signal</keyword>
<dbReference type="InterPro" id="IPR005674">
    <property type="entry name" value="CocE/Ser_esterase"/>
</dbReference>
<gene>
    <name evidence="4" type="ORF">AWL63_22805</name>
</gene>
<dbReference type="Pfam" id="PF08530">
    <property type="entry name" value="PepX_C"/>
    <property type="match status" value="1"/>
</dbReference>
<reference evidence="4 5" key="1">
    <citation type="submission" date="2016-01" db="EMBL/GenBank/DDBJ databases">
        <title>Complete genome and mega plasmid sequence of Sphingomonas panacis DCY99 elicits systemic resistance in rice to Xanthomonas oryzae.</title>
        <authorList>
            <person name="Kim Y.J."/>
            <person name="Yang D.C."/>
            <person name="Sing P."/>
        </authorList>
    </citation>
    <scope>NUCLEOTIDE SEQUENCE [LARGE SCALE GENOMIC DNA]</scope>
    <source>
        <strain evidence="4 5">DCY99</strain>
    </source>
</reference>
<dbReference type="Pfam" id="PF02129">
    <property type="entry name" value="Peptidase_S15"/>
    <property type="match status" value="1"/>
</dbReference>
<evidence type="ECO:0000259" key="3">
    <source>
        <dbReference type="SMART" id="SM00939"/>
    </source>
</evidence>
<dbReference type="Gene3D" id="1.10.3020.10">
    <property type="entry name" value="alpha-amino acid ester hydrolase ( Helical cap domain)"/>
    <property type="match status" value="1"/>
</dbReference>
<dbReference type="KEGG" id="span:AWL63_22805"/>
<proteinExistence type="predicted"/>
<dbReference type="SMART" id="SM00939">
    <property type="entry name" value="PepX_C"/>
    <property type="match status" value="1"/>
</dbReference>
<dbReference type="InterPro" id="IPR008979">
    <property type="entry name" value="Galactose-bd-like_sf"/>
</dbReference>
<keyword evidence="1" id="KW-0378">Hydrolase</keyword>
<keyword evidence="5" id="KW-1185">Reference proteome</keyword>
<dbReference type="OrthoDB" id="9806163at2"/>
<dbReference type="RefSeq" id="WP_069206868.1">
    <property type="nucleotide sequence ID" value="NZ_CP014168.1"/>
</dbReference>
<name>A0A1B3ZG21_9SPHN</name>
<dbReference type="NCBIfam" id="TIGR00976">
    <property type="entry name" value="CocE_NonD"/>
    <property type="match status" value="1"/>
</dbReference>
<protein>
    <submittedName>
        <fullName evidence="4">Glutaryl-7-ACA acylase</fullName>
    </submittedName>
</protein>
<evidence type="ECO:0000313" key="4">
    <source>
        <dbReference type="EMBL" id="AOH86363.1"/>
    </source>
</evidence>
<dbReference type="SUPFAM" id="SSF49785">
    <property type="entry name" value="Galactose-binding domain-like"/>
    <property type="match status" value="1"/>
</dbReference>
<organism evidence="4 5">
    <name type="scientific">Sphingomonas panacis</name>
    <dbReference type="NCBI Taxonomy" id="1560345"/>
    <lineage>
        <taxon>Bacteria</taxon>
        <taxon>Pseudomonadati</taxon>
        <taxon>Pseudomonadota</taxon>
        <taxon>Alphaproteobacteria</taxon>
        <taxon>Sphingomonadales</taxon>
        <taxon>Sphingomonadaceae</taxon>
        <taxon>Sphingomonas</taxon>
    </lineage>
</organism>
<evidence type="ECO:0000256" key="1">
    <source>
        <dbReference type="ARBA" id="ARBA00022801"/>
    </source>
</evidence>
<dbReference type="Gene3D" id="3.40.50.1820">
    <property type="entry name" value="alpha/beta hydrolase"/>
    <property type="match status" value="1"/>
</dbReference>
<dbReference type="InterPro" id="IPR013736">
    <property type="entry name" value="Xaa-Pro_dipept_C"/>
</dbReference>
<feature type="domain" description="Xaa-Pro dipeptidyl-peptidase C-terminal" evidence="3">
    <location>
        <begin position="364"/>
        <end position="628"/>
    </location>
</feature>
<feature type="chain" id="PRO_5008556502" evidence="2">
    <location>
        <begin position="22"/>
        <end position="637"/>
    </location>
</feature>
<dbReference type="GO" id="GO:0008239">
    <property type="term" value="F:dipeptidyl-peptidase activity"/>
    <property type="evidence" value="ECO:0007669"/>
    <property type="project" value="InterPro"/>
</dbReference>
<dbReference type="STRING" id="1560345.AWL63_22805"/>